<name>A0A7X9SMJ6_CLOBE</name>
<comment type="caution">
    <text evidence="2">The sequence shown here is derived from an EMBL/GenBank/DDBJ whole genome shotgun (WGS) entry which is preliminary data.</text>
</comment>
<feature type="domain" description="DUF6602" evidence="1">
    <location>
        <begin position="33"/>
        <end position="130"/>
    </location>
</feature>
<reference evidence="2 3" key="1">
    <citation type="submission" date="2020-04" db="EMBL/GenBank/DDBJ databases">
        <authorList>
            <person name="Hitch T.C.A."/>
            <person name="Wylensek D."/>
            <person name="Clavel T."/>
        </authorList>
    </citation>
    <scope>NUCLEOTIDE SEQUENCE [LARGE SCALE GENOMIC DNA]</scope>
    <source>
        <strain evidence="2 3">WB01_NA02</strain>
    </source>
</reference>
<protein>
    <recommendedName>
        <fullName evidence="1">DUF6602 domain-containing protein</fullName>
    </recommendedName>
</protein>
<accession>A0A7X9SMJ6</accession>
<dbReference type="AlphaFoldDB" id="A0A7X9SMJ6"/>
<evidence type="ECO:0000259" key="1">
    <source>
        <dbReference type="Pfam" id="PF20247"/>
    </source>
</evidence>
<gene>
    <name evidence="2" type="ORF">HF849_06245</name>
</gene>
<dbReference type="InterPro" id="IPR046537">
    <property type="entry name" value="DUF6602"/>
</dbReference>
<sequence>MGSKIFRTIIERKIDNFINTYGDDGNSLFKNAKGKLIHPGEYGMYREECLKELLRFILNKDMSISDGFVITADEQISTQCDIIIYNSNVNAVIDNNIAKFFPMEIVDGIGEVKSDLDKADFKKAIRKLAENKMLFKERGTREYDGKRTRAEYNYPVSFLVCKKLKFNLDSLSNDIEDAYQGIPREYWHNAILSLEDGYLIYNFEFKKIQSEVLEIYKGIGLNTEVYKEINVEYPIWSDGVAINQTDIKFIKSNTEDIYYHVISFLTVLEKILKNCNKFDFDFVTYLDLGYENMFVK</sequence>
<dbReference type="Pfam" id="PF20247">
    <property type="entry name" value="DUF6602"/>
    <property type="match status" value="1"/>
</dbReference>
<dbReference type="RefSeq" id="WP_168981429.1">
    <property type="nucleotide sequence ID" value="NZ_JABAGD010000008.1"/>
</dbReference>
<dbReference type="EMBL" id="JABAGD010000008">
    <property type="protein sequence ID" value="NMF04363.1"/>
    <property type="molecule type" value="Genomic_DNA"/>
</dbReference>
<organism evidence="2 3">
    <name type="scientific">Clostridium beijerinckii</name>
    <name type="common">Clostridium MP</name>
    <dbReference type="NCBI Taxonomy" id="1520"/>
    <lineage>
        <taxon>Bacteria</taxon>
        <taxon>Bacillati</taxon>
        <taxon>Bacillota</taxon>
        <taxon>Clostridia</taxon>
        <taxon>Eubacteriales</taxon>
        <taxon>Clostridiaceae</taxon>
        <taxon>Clostridium</taxon>
    </lineage>
</organism>
<evidence type="ECO:0000313" key="3">
    <source>
        <dbReference type="Proteomes" id="UP000587880"/>
    </source>
</evidence>
<evidence type="ECO:0000313" key="2">
    <source>
        <dbReference type="EMBL" id="NMF04363.1"/>
    </source>
</evidence>
<dbReference type="Proteomes" id="UP000587880">
    <property type="component" value="Unassembled WGS sequence"/>
</dbReference>
<dbReference type="CDD" id="cd21173">
    <property type="entry name" value="NucC-like"/>
    <property type="match status" value="1"/>
</dbReference>
<proteinExistence type="predicted"/>